<dbReference type="CDD" id="cd07011">
    <property type="entry name" value="cupin_PMI_type_I_N"/>
    <property type="match status" value="1"/>
</dbReference>
<dbReference type="PANTHER" id="PTHR10309">
    <property type="entry name" value="MANNOSE-6-PHOSPHATE ISOMERASE"/>
    <property type="match status" value="1"/>
</dbReference>
<dbReference type="AlphaFoldDB" id="A0A833H516"/>
<feature type="binding site" evidence="8">
    <location>
        <position position="121"/>
    </location>
    <ligand>
        <name>Zn(2+)</name>
        <dbReference type="ChEBI" id="CHEBI:29105"/>
    </ligand>
</feature>
<evidence type="ECO:0000256" key="8">
    <source>
        <dbReference type="PIRSR" id="PIRSR001480-2"/>
    </source>
</evidence>
<dbReference type="EC" id="5.3.1.8" evidence="3"/>
<dbReference type="InterPro" id="IPR011051">
    <property type="entry name" value="RmlC_Cupin_sf"/>
</dbReference>
<comment type="catalytic activity">
    <reaction evidence="1">
        <text>D-mannose 6-phosphate = D-fructose 6-phosphate</text>
        <dbReference type="Rhea" id="RHEA:12356"/>
        <dbReference type="ChEBI" id="CHEBI:58735"/>
        <dbReference type="ChEBI" id="CHEBI:61527"/>
        <dbReference type="EC" id="5.3.1.8"/>
    </reaction>
</comment>
<dbReference type="GO" id="GO:0009298">
    <property type="term" value="P:GDP-mannose biosynthetic process"/>
    <property type="evidence" value="ECO:0007669"/>
    <property type="project" value="InterPro"/>
</dbReference>
<evidence type="ECO:0000256" key="5">
    <source>
        <dbReference type="ARBA" id="ARBA00022833"/>
    </source>
</evidence>
<evidence type="ECO:0000256" key="4">
    <source>
        <dbReference type="ARBA" id="ARBA00022723"/>
    </source>
</evidence>
<keyword evidence="4 8" id="KW-0479">Metal-binding</keyword>
<dbReference type="Pfam" id="PF20511">
    <property type="entry name" value="PMI_typeI_cat"/>
    <property type="match status" value="1"/>
</dbReference>
<dbReference type="InterPro" id="IPR016305">
    <property type="entry name" value="Mannose-6-P_Isomerase"/>
</dbReference>
<dbReference type="InterPro" id="IPR014710">
    <property type="entry name" value="RmlC-like_jellyroll"/>
</dbReference>
<dbReference type="Gene3D" id="1.10.441.10">
    <property type="entry name" value="Phosphomannose Isomerase, domain 2"/>
    <property type="match status" value="1"/>
</dbReference>
<dbReference type="GO" id="GO:0004476">
    <property type="term" value="F:mannose-6-phosphate isomerase activity"/>
    <property type="evidence" value="ECO:0007669"/>
    <property type="project" value="UniProtKB-EC"/>
</dbReference>
<dbReference type="SUPFAM" id="SSF51182">
    <property type="entry name" value="RmlC-like cupins"/>
    <property type="match status" value="1"/>
</dbReference>
<feature type="active site" evidence="7">
    <location>
        <position position="298"/>
    </location>
</feature>
<dbReference type="InterPro" id="IPR046457">
    <property type="entry name" value="PMI_typeI_cat"/>
</dbReference>
<feature type="domain" description="Phosphomannose isomerase type I catalytic" evidence="9">
    <location>
        <begin position="11"/>
        <end position="162"/>
    </location>
</feature>
<dbReference type="InterPro" id="IPR001250">
    <property type="entry name" value="Man6P_Isoase-1"/>
</dbReference>
<feature type="binding site" evidence="8">
    <location>
        <position position="146"/>
    </location>
    <ligand>
        <name>Zn(2+)</name>
        <dbReference type="ChEBI" id="CHEBI:29105"/>
    </ligand>
</feature>
<evidence type="ECO:0000256" key="7">
    <source>
        <dbReference type="PIRSR" id="PIRSR001480-1"/>
    </source>
</evidence>
<accession>A0A833H516</accession>
<evidence type="ECO:0000313" key="10">
    <source>
        <dbReference type="EMBL" id="KAB2934844.1"/>
    </source>
</evidence>
<dbReference type="EMBL" id="WBUI01000002">
    <property type="protein sequence ID" value="KAB2934844.1"/>
    <property type="molecule type" value="Genomic_DNA"/>
</dbReference>
<evidence type="ECO:0000256" key="1">
    <source>
        <dbReference type="ARBA" id="ARBA00000757"/>
    </source>
</evidence>
<dbReference type="InterPro" id="IPR018050">
    <property type="entry name" value="Pmannose_isomerase-type1_CS"/>
</dbReference>
<dbReference type="PRINTS" id="PR00714">
    <property type="entry name" value="MAN6PISMRASE"/>
</dbReference>
<gene>
    <name evidence="10" type="primary">manA</name>
    <name evidence="10" type="ORF">F9K24_03445</name>
</gene>
<evidence type="ECO:0000313" key="11">
    <source>
        <dbReference type="Proteomes" id="UP000460298"/>
    </source>
</evidence>
<keyword evidence="6 10" id="KW-0413">Isomerase</keyword>
<dbReference type="GO" id="GO:0008270">
    <property type="term" value="F:zinc ion binding"/>
    <property type="evidence" value="ECO:0007669"/>
    <property type="project" value="InterPro"/>
</dbReference>
<proteinExistence type="inferred from homology"/>
<dbReference type="PROSITE" id="PS00965">
    <property type="entry name" value="PMI_I_1"/>
    <property type="match status" value="1"/>
</dbReference>
<dbReference type="Proteomes" id="UP000460298">
    <property type="component" value="Unassembled WGS sequence"/>
</dbReference>
<comment type="cofactor">
    <cofactor evidence="8">
        <name>Zn(2+)</name>
        <dbReference type="ChEBI" id="CHEBI:29105"/>
    </cofactor>
    <text evidence="8">Binds 1 zinc ion per subunit.</text>
</comment>
<comment type="caution">
    <text evidence="10">The sequence shown here is derived from an EMBL/GenBank/DDBJ whole genome shotgun (WGS) entry which is preliminary data.</text>
</comment>
<name>A0A833H516_9LEPT</name>
<dbReference type="PIRSF" id="PIRSF001480">
    <property type="entry name" value="Mannose-6-phosphate_isomerase"/>
    <property type="match status" value="1"/>
</dbReference>
<evidence type="ECO:0000259" key="9">
    <source>
        <dbReference type="Pfam" id="PF20511"/>
    </source>
</evidence>
<evidence type="ECO:0000256" key="2">
    <source>
        <dbReference type="ARBA" id="ARBA00010772"/>
    </source>
</evidence>
<evidence type="ECO:0000256" key="6">
    <source>
        <dbReference type="ARBA" id="ARBA00023235"/>
    </source>
</evidence>
<feature type="binding site" evidence="8">
    <location>
        <position position="279"/>
    </location>
    <ligand>
        <name>Zn(2+)</name>
        <dbReference type="ChEBI" id="CHEBI:29105"/>
    </ligand>
</feature>
<keyword evidence="5 8" id="KW-0862">Zinc</keyword>
<evidence type="ECO:0000256" key="3">
    <source>
        <dbReference type="ARBA" id="ARBA00011956"/>
    </source>
</evidence>
<dbReference type="PANTHER" id="PTHR10309:SF0">
    <property type="entry name" value="MANNOSE-6-PHOSPHATE ISOMERASE"/>
    <property type="match status" value="1"/>
</dbReference>
<protein>
    <recommendedName>
        <fullName evidence="3">mannose-6-phosphate isomerase</fullName>
        <ecNumber evidence="3">5.3.1.8</ecNumber>
    </recommendedName>
</protein>
<dbReference type="GO" id="GO:0005975">
    <property type="term" value="P:carbohydrate metabolic process"/>
    <property type="evidence" value="ECO:0007669"/>
    <property type="project" value="InterPro"/>
</dbReference>
<reference evidence="10 11" key="1">
    <citation type="submission" date="2019-10" db="EMBL/GenBank/DDBJ databases">
        <title>Extracellular Electron Transfer in a Candidatus Methanoperedens spp. Enrichment Culture.</title>
        <authorList>
            <person name="Berger S."/>
            <person name="Rangel Shaw D."/>
            <person name="Berben T."/>
            <person name="In 'T Zandt M."/>
            <person name="Frank J."/>
            <person name="Reimann J."/>
            <person name="Jetten M.S.M."/>
            <person name="Welte C.U."/>
        </authorList>
    </citation>
    <scope>NUCLEOTIDE SEQUENCE [LARGE SCALE GENOMIC DNA]</scope>
    <source>
        <strain evidence="10">SB12</strain>
    </source>
</reference>
<dbReference type="Gene3D" id="2.60.120.10">
    <property type="entry name" value="Jelly Rolls"/>
    <property type="match status" value="2"/>
</dbReference>
<sequence>MNPQDKRPVFYRLLPAVQGYEWGNSDGLIHRLIEKRTGEKLEPHPIAEMWKGAHPSAPSRIVGHHFSIKPGQLYAEEMALNDAIKQDPGHFLGRLHEKGYTTLPFLFKVLDAAKPLSIQAHPDKQKAEQLHREDPAHYPDDNHKPELAISLGHFEAMAGFRPIAELHHEADRLPPLAAVCGLTRNTPTAADDISRLPAAEQLRSIYGRIMQADAATIRRHATDLLHMLGQLRASERDNWFVRLVEFYGPEDPGIFAIYLLNYLKLEAGEAIFLGPNEPHAYLKGQILECMASSDNVVRGGLTPKFKDLPTLLSMLTYDDSPGRILLPAPEGPLPYPATYPVPVKDFRVSLLHRPEQPVAFVPLRPLSIVLLLEGRAVLRARQGDQERTEQIAEAEALFIPGDLESRGVQLFLEPEADSRIYEASTAL</sequence>
<comment type="similarity">
    <text evidence="2">Belongs to the mannose-6-phosphate isomerase type 1 family.</text>
</comment>
<organism evidence="10 11">
    <name type="scientific">Leptonema illini</name>
    <dbReference type="NCBI Taxonomy" id="183"/>
    <lineage>
        <taxon>Bacteria</taxon>
        <taxon>Pseudomonadati</taxon>
        <taxon>Spirochaetota</taxon>
        <taxon>Spirochaetia</taxon>
        <taxon>Leptospirales</taxon>
        <taxon>Leptospiraceae</taxon>
        <taxon>Leptonema</taxon>
    </lineage>
</organism>
<dbReference type="GO" id="GO:0005829">
    <property type="term" value="C:cytosol"/>
    <property type="evidence" value="ECO:0007669"/>
    <property type="project" value="TreeGrafter"/>
</dbReference>
<feature type="binding site" evidence="8">
    <location>
        <position position="119"/>
    </location>
    <ligand>
        <name>Zn(2+)</name>
        <dbReference type="ChEBI" id="CHEBI:29105"/>
    </ligand>
</feature>
<dbReference type="NCBIfam" id="TIGR00218">
    <property type="entry name" value="manA"/>
    <property type="match status" value="1"/>
</dbReference>